<sequence length="363" mass="40312">MRVSVIRPAELGPAEIAAWRGMQRSSPHLDNPFLSPDFTIAMGEVRADARVAVITESDGPVGFFPFELHGGGVSAALGGWVSLSQGVVHRPGAEFDSDALLKACGLSVWEFGCMVDRQPWFQPFETLRQEAVVLDFAGGYHAFLDELRVRSPKFLKSTLYKERKLGRDVGEVTSEFAVGDPERFRLLREWKSAQYRRMGRPDRFGKAWVVELAERLHAVDTDDFAGPLSMLYAGGRPVAGHFGLRTGTTMIGWFPAYDPEYAKYSPGLIQHLHMVEAAAKLGITSLDLGISNGSEYKDALCSRTVPVTEGIVRRRSAGAAAHWLRTEPVRRARRFILDSPVLYGAADRAMKRYGRLRTRGKSR</sequence>
<reference evidence="3" key="1">
    <citation type="journal article" date="2019" name="Int. J. Syst. Evol. Microbiol.">
        <title>The Global Catalogue of Microorganisms (GCM) 10K type strain sequencing project: providing services to taxonomists for standard genome sequencing and annotation.</title>
        <authorList>
            <consortium name="The Broad Institute Genomics Platform"/>
            <consortium name="The Broad Institute Genome Sequencing Center for Infectious Disease"/>
            <person name="Wu L."/>
            <person name="Ma J."/>
        </authorList>
    </citation>
    <scope>NUCLEOTIDE SEQUENCE [LARGE SCALE GENOMIC DNA]</scope>
    <source>
        <strain evidence="3">JCM 17388</strain>
    </source>
</reference>
<dbReference type="Gene3D" id="3.40.630.30">
    <property type="match status" value="1"/>
</dbReference>
<dbReference type="InterPro" id="IPR016181">
    <property type="entry name" value="Acyl_CoA_acyltransferase"/>
</dbReference>
<dbReference type="InterPro" id="IPR038740">
    <property type="entry name" value="BioF2-like_GNAT_dom"/>
</dbReference>
<evidence type="ECO:0000313" key="2">
    <source>
        <dbReference type="EMBL" id="GAA4191803.1"/>
    </source>
</evidence>
<evidence type="ECO:0000313" key="3">
    <source>
        <dbReference type="Proteomes" id="UP001501251"/>
    </source>
</evidence>
<dbReference type="Pfam" id="PF13480">
    <property type="entry name" value="Acetyltransf_6"/>
    <property type="match status" value="1"/>
</dbReference>
<feature type="domain" description="BioF2-like acetyltransferase" evidence="1">
    <location>
        <begin position="157"/>
        <end position="297"/>
    </location>
</feature>
<dbReference type="EMBL" id="BAABAQ010000005">
    <property type="protein sequence ID" value="GAA4191803.1"/>
    <property type="molecule type" value="Genomic_DNA"/>
</dbReference>
<name>A0ABP8AW20_9ACTN</name>
<dbReference type="Proteomes" id="UP001501251">
    <property type="component" value="Unassembled WGS sequence"/>
</dbReference>
<proteinExistence type="predicted"/>
<accession>A0ABP8AW20</accession>
<gene>
    <name evidence="2" type="ORF">GCM10022252_32160</name>
</gene>
<comment type="caution">
    <text evidence="2">The sequence shown here is derived from an EMBL/GenBank/DDBJ whole genome shotgun (WGS) entry which is preliminary data.</text>
</comment>
<protein>
    <submittedName>
        <fullName evidence="2">GNAT family N-acetyltransferase</fullName>
    </submittedName>
</protein>
<dbReference type="SUPFAM" id="SSF55729">
    <property type="entry name" value="Acyl-CoA N-acyltransferases (Nat)"/>
    <property type="match status" value="1"/>
</dbReference>
<dbReference type="RefSeq" id="WP_344918672.1">
    <property type="nucleotide sequence ID" value="NZ_BAABAQ010000005.1"/>
</dbReference>
<organism evidence="2 3">
    <name type="scientific">Streptosporangium oxazolinicum</name>
    <dbReference type="NCBI Taxonomy" id="909287"/>
    <lineage>
        <taxon>Bacteria</taxon>
        <taxon>Bacillati</taxon>
        <taxon>Actinomycetota</taxon>
        <taxon>Actinomycetes</taxon>
        <taxon>Streptosporangiales</taxon>
        <taxon>Streptosporangiaceae</taxon>
        <taxon>Streptosporangium</taxon>
    </lineage>
</organism>
<evidence type="ECO:0000259" key="1">
    <source>
        <dbReference type="Pfam" id="PF13480"/>
    </source>
</evidence>
<keyword evidence="3" id="KW-1185">Reference proteome</keyword>